<reference evidence="7 8" key="1">
    <citation type="submission" date="2018-06" db="EMBL/GenBank/DDBJ databases">
        <authorList>
            <consortium name="Pathogen Informatics"/>
            <person name="Doyle S."/>
        </authorList>
    </citation>
    <scope>NUCLEOTIDE SEQUENCE [LARGE SCALE GENOMIC DNA]</scope>
    <source>
        <strain evidence="8">NCTC 10815</strain>
    </source>
</reference>
<dbReference type="InterPro" id="IPR007210">
    <property type="entry name" value="ABC_Gly_betaine_transp_sub-bd"/>
</dbReference>
<evidence type="ECO:0000256" key="4">
    <source>
        <dbReference type="ARBA" id="ARBA00023136"/>
    </source>
</evidence>
<evidence type="ECO:0000259" key="6">
    <source>
        <dbReference type="Pfam" id="PF04069"/>
    </source>
</evidence>
<dbReference type="RefSeq" id="WP_003755907.1">
    <property type="nucleotide sequence ID" value="NZ_CABKNG010000001.1"/>
</dbReference>
<dbReference type="PROSITE" id="PS51257">
    <property type="entry name" value="PROKAR_LIPOPROTEIN"/>
    <property type="match status" value="1"/>
</dbReference>
<dbReference type="GO" id="GO:0015226">
    <property type="term" value="F:carnitine transmembrane transporter activity"/>
    <property type="evidence" value="ECO:0007669"/>
    <property type="project" value="TreeGrafter"/>
</dbReference>
<evidence type="ECO:0000313" key="7">
    <source>
        <dbReference type="EMBL" id="STY43205.1"/>
    </source>
</evidence>
<keyword evidence="3" id="KW-1003">Cell membrane</keyword>
<evidence type="ECO:0000256" key="2">
    <source>
        <dbReference type="ARBA" id="ARBA00022448"/>
    </source>
</evidence>
<keyword evidence="2" id="KW-0813">Transport</keyword>
<proteinExistence type="predicted"/>
<dbReference type="GO" id="GO:0031460">
    <property type="term" value="P:glycine betaine transport"/>
    <property type="evidence" value="ECO:0007669"/>
    <property type="project" value="TreeGrafter"/>
</dbReference>
<feature type="domain" description="ABC-type glycine betaine transport system substrate-binding" evidence="6">
    <location>
        <begin position="32"/>
        <end position="274"/>
    </location>
</feature>
<evidence type="ECO:0000313" key="8">
    <source>
        <dbReference type="Proteomes" id="UP000254879"/>
    </source>
</evidence>
<dbReference type="CDD" id="cd13639">
    <property type="entry name" value="PBP2_OpuAC_like"/>
    <property type="match status" value="1"/>
</dbReference>
<evidence type="ECO:0000256" key="3">
    <source>
        <dbReference type="ARBA" id="ARBA00022475"/>
    </source>
</evidence>
<dbReference type="Gene3D" id="3.10.105.10">
    <property type="entry name" value="Dipeptide-binding Protein, Domain 3"/>
    <property type="match status" value="2"/>
</dbReference>
<name>A0A378MHD3_LISGR</name>
<dbReference type="GO" id="GO:0015871">
    <property type="term" value="P:choline transport"/>
    <property type="evidence" value="ECO:0007669"/>
    <property type="project" value="TreeGrafter"/>
</dbReference>
<dbReference type="EMBL" id="UGPG01000001">
    <property type="protein sequence ID" value="STY43205.1"/>
    <property type="molecule type" value="Genomic_DNA"/>
</dbReference>
<dbReference type="AlphaFoldDB" id="A0A378MHD3"/>
<dbReference type="Proteomes" id="UP000254879">
    <property type="component" value="Unassembled WGS sequence"/>
</dbReference>
<organism evidence="7 8">
    <name type="scientific">Listeria grayi</name>
    <name type="common">Listeria murrayi</name>
    <dbReference type="NCBI Taxonomy" id="1641"/>
    <lineage>
        <taxon>Bacteria</taxon>
        <taxon>Bacillati</taxon>
        <taxon>Bacillota</taxon>
        <taxon>Bacilli</taxon>
        <taxon>Bacillales</taxon>
        <taxon>Listeriaceae</taxon>
        <taxon>Listeria</taxon>
    </lineage>
</organism>
<protein>
    <submittedName>
        <fullName evidence="7">Glycine betaine-binding protein</fullName>
    </submittedName>
</protein>
<evidence type="ECO:0000256" key="5">
    <source>
        <dbReference type="SAM" id="SignalP"/>
    </source>
</evidence>
<dbReference type="GO" id="GO:0043190">
    <property type="term" value="C:ATP-binding cassette (ABC) transporter complex"/>
    <property type="evidence" value="ECO:0007669"/>
    <property type="project" value="InterPro"/>
</dbReference>
<dbReference type="Pfam" id="PF04069">
    <property type="entry name" value="OpuAC"/>
    <property type="match status" value="1"/>
</dbReference>
<dbReference type="Gene3D" id="3.40.190.100">
    <property type="entry name" value="Glycine betaine-binding periplasmic protein, domain 2"/>
    <property type="match status" value="1"/>
</dbReference>
<accession>A0A378MHD3</accession>
<dbReference type="GO" id="GO:0005275">
    <property type="term" value="F:amine transmembrane transporter activity"/>
    <property type="evidence" value="ECO:0007669"/>
    <property type="project" value="TreeGrafter"/>
</dbReference>
<evidence type="ECO:0000256" key="1">
    <source>
        <dbReference type="ARBA" id="ARBA00004236"/>
    </source>
</evidence>
<comment type="subcellular location">
    <subcellularLocation>
        <location evidence="1">Cell membrane</location>
    </subcellularLocation>
</comment>
<feature type="signal peptide" evidence="5">
    <location>
        <begin position="1"/>
        <end position="23"/>
    </location>
</feature>
<sequence length="284" mass="31296">MKKIKLAVSLVAALVLVLAGCGAGGASSDKNKKINLSYVEWDTEVASTHVIGKVLEDQGYKVTYTPLDNSVMWQSVANKESDAMVAAWLPNTHAAQYKKYKSKVDDLGVNLKGAKIGLTVPAYMNVDSIEDLKNQANKKITGIEPGAGVVSAAEKATKDYPNLKGWEVDTSSSGAMTVSLAKALKNKQDIVITGWSPHWMFAKYKLKYLEDPKKSFGDAESIHTMARQGLKKDDPKAYKILDKFNWSKQDIEDVMLEINDGKDPKDAAADWVKKHKKEVSEWTK</sequence>
<keyword evidence="4" id="KW-0472">Membrane</keyword>
<dbReference type="SUPFAM" id="SSF53850">
    <property type="entry name" value="Periplasmic binding protein-like II"/>
    <property type="match status" value="1"/>
</dbReference>
<dbReference type="PANTHER" id="PTHR47737:SF1">
    <property type="entry name" value="GLYCINE BETAINE_PROLINE BETAINE TRANSPORT SYSTEM PERMEASE PROTEIN PROW"/>
    <property type="match status" value="1"/>
</dbReference>
<feature type="chain" id="PRO_5039035973" evidence="5">
    <location>
        <begin position="24"/>
        <end position="284"/>
    </location>
</feature>
<gene>
    <name evidence="7" type="primary">opuAC_1</name>
    <name evidence="7" type="ORF">NCTC10815_00492</name>
</gene>
<dbReference type="PANTHER" id="PTHR47737">
    <property type="entry name" value="GLYCINE BETAINE/PROLINE BETAINE TRANSPORT SYSTEM PERMEASE PROTEIN PROW"/>
    <property type="match status" value="1"/>
</dbReference>
<keyword evidence="5" id="KW-0732">Signal</keyword>